<evidence type="ECO:0000256" key="2">
    <source>
        <dbReference type="ARBA" id="ARBA00022630"/>
    </source>
</evidence>
<comment type="similarity">
    <text evidence="1">Belongs to the oxygen-dependent FAD-linked oxidoreductase family.</text>
</comment>
<dbReference type="Gene3D" id="3.30.465.10">
    <property type="match status" value="1"/>
</dbReference>
<proteinExistence type="inferred from homology"/>
<sequence length="429" mass="47596">MKIVTTNLCPFAVRSGGHLSWPGSNVEGGVTLDLNQLTTIDVDETRGTVGLGPGSRWMAVYTALEQYNLTTVGGRMPDVGVGGFLLGGGISLLSFQHGFGCDNIVNYEIVLADGTIVNANANSHPDLFWAMKLGSTNYGIVTRFVMRMYPLKDVWGGIRTYPRFPKDTPRLLDNWVSFARDKATVRGELQAIIMGRWEDGGDEVVSVWHASLDSVPGPPLTDTPAIGDSTRITSLPKLVEDLQSSAFAEKKRHRMYTLTVKLDALFLWDVLNHTKDIFDKLEHISGMHWDLIYQPITGGFLTKSSETGGNPFKSVLEESDKDLALILCYISWKDAADDGVMNQATRDLETWSEEAARERDIFSNYLYLNYANGEQPVYARSVSKKDLAKMMSVKRKYDAEDILGRLWAGGFKLPKDKPGTVIESSHIEL</sequence>
<protein>
    <recommendedName>
        <fullName evidence="5">FAD-binding PCMH-type domain-containing protein</fullName>
    </recommendedName>
</protein>
<keyword evidence="7" id="KW-1185">Reference proteome</keyword>
<keyword evidence="2" id="KW-0285">Flavoprotein</keyword>
<feature type="domain" description="FAD-binding PCMH-type" evidence="5">
    <location>
        <begin position="1"/>
        <end position="151"/>
    </location>
</feature>
<dbReference type="Pfam" id="PF01565">
    <property type="entry name" value="FAD_binding_4"/>
    <property type="match status" value="1"/>
</dbReference>
<dbReference type="InterPro" id="IPR036318">
    <property type="entry name" value="FAD-bd_PCMH-like_sf"/>
</dbReference>
<evidence type="ECO:0000313" key="6">
    <source>
        <dbReference type="EMBL" id="KAK7460697.1"/>
    </source>
</evidence>
<evidence type="ECO:0000256" key="1">
    <source>
        <dbReference type="ARBA" id="ARBA00005466"/>
    </source>
</evidence>
<accession>A0ABR1JIP7</accession>
<organism evidence="6 7">
    <name type="scientific">Marasmiellus scandens</name>
    <dbReference type="NCBI Taxonomy" id="2682957"/>
    <lineage>
        <taxon>Eukaryota</taxon>
        <taxon>Fungi</taxon>
        <taxon>Dikarya</taxon>
        <taxon>Basidiomycota</taxon>
        <taxon>Agaricomycotina</taxon>
        <taxon>Agaricomycetes</taxon>
        <taxon>Agaricomycetidae</taxon>
        <taxon>Agaricales</taxon>
        <taxon>Marasmiineae</taxon>
        <taxon>Omphalotaceae</taxon>
        <taxon>Marasmiellus</taxon>
    </lineage>
</organism>
<evidence type="ECO:0000259" key="5">
    <source>
        <dbReference type="PROSITE" id="PS51387"/>
    </source>
</evidence>
<dbReference type="PROSITE" id="PS51387">
    <property type="entry name" value="FAD_PCMH"/>
    <property type="match status" value="1"/>
</dbReference>
<evidence type="ECO:0000256" key="4">
    <source>
        <dbReference type="ARBA" id="ARBA00023002"/>
    </source>
</evidence>
<gene>
    <name evidence="6" type="ORF">VKT23_009412</name>
</gene>
<dbReference type="InterPro" id="IPR050416">
    <property type="entry name" value="FAD-linked_Oxidoreductase"/>
</dbReference>
<evidence type="ECO:0000313" key="7">
    <source>
        <dbReference type="Proteomes" id="UP001498398"/>
    </source>
</evidence>
<dbReference type="PANTHER" id="PTHR42973">
    <property type="entry name" value="BINDING OXIDOREDUCTASE, PUTATIVE (AFU_ORTHOLOGUE AFUA_1G17690)-RELATED"/>
    <property type="match status" value="1"/>
</dbReference>
<dbReference type="SUPFAM" id="SSF56176">
    <property type="entry name" value="FAD-binding/transporter-associated domain-like"/>
    <property type="match status" value="1"/>
</dbReference>
<dbReference type="Proteomes" id="UP001498398">
    <property type="component" value="Unassembled WGS sequence"/>
</dbReference>
<dbReference type="PANTHER" id="PTHR42973:SF13">
    <property type="entry name" value="FAD-BINDING PCMH-TYPE DOMAIN-CONTAINING PROTEIN"/>
    <property type="match status" value="1"/>
</dbReference>
<dbReference type="InterPro" id="IPR006094">
    <property type="entry name" value="Oxid_FAD_bind_N"/>
</dbReference>
<dbReference type="EMBL" id="JBANRG010000015">
    <property type="protein sequence ID" value="KAK7460697.1"/>
    <property type="molecule type" value="Genomic_DNA"/>
</dbReference>
<dbReference type="InterPro" id="IPR016169">
    <property type="entry name" value="FAD-bd_PCMH_sub2"/>
</dbReference>
<dbReference type="InterPro" id="IPR016166">
    <property type="entry name" value="FAD-bd_PCMH"/>
</dbReference>
<evidence type="ECO:0000256" key="3">
    <source>
        <dbReference type="ARBA" id="ARBA00022827"/>
    </source>
</evidence>
<name>A0ABR1JIP7_9AGAR</name>
<keyword evidence="4" id="KW-0560">Oxidoreductase</keyword>
<comment type="caution">
    <text evidence="6">The sequence shown here is derived from an EMBL/GenBank/DDBJ whole genome shotgun (WGS) entry which is preliminary data.</text>
</comment>
<keyword evidence="3" id="KW-0274">FAD</keyword>
<reference evidence="6 7" key="1">
    <citation type="submission" date="2024-01" db="EMBL/GenBank/DDBJ databases">
        <title>A draft genome for the cacao thread blight pathogen Marasmiellus scandens.</title>
        <authorList>
            <person name="Baruah I.K."/>
            <person name="Leung J."/>
            <person name="Bukari Y."/>
            <person name="Amoako-Attah I."/>
            <person name="Meinhardt L.W."/>
            <person name="Bailey B.A."/>
            <person name="Cohen S.P."/>
        </authorList>
    </citation>
    <scope>NUCLEOTIDE SEQUENCE [LARGE SCALE GENOMIC DNA]</scope>
    <source>
        <strain evidence="6 7">GH-19</strain>
    </source>
</reference>